<name>A0A0F9M960_9ZZZZ</name>
<dbReference type="GO" id="GO:0006508">
    <property type="term" value="P:proteolysis"/>
    <property type="evidence" value="ECO:0007669"/>
    <property type="project" value="UniProtKB-KW"/>
</dbReference>
<dbReference type="InterPro" id="IPR054613">
    <property type="entry name" value="Peptidase_S78_dom"/>
</dbReference>
<evidence type="ECO:0000313" key="5">
    <source>
        <dbReference type="EMBL" id="KKN03995.1"/>
    </source>
</evidence>
<evidence type="ECO:0000259" key="4">
    <source>
        <dbReference type="Pfam" id="PF04586"/>
    </source>
</evidence>
<dbReference type="AlphaFoldDB" id="A0A0F9M960"/>
<evidence type="ECO:0000256" key="2">
    <source>
        <dbReference type="ARBA" id="ARBA00022670"/>
    </source>
</evidence>
<proteinExistence type="predicted"/>
<dbReference type="Pfam" id="PF04586">
    <property type="entry name" value="Peptidase_S78"/>
    <property type="match status" value="1"/>
</dbReference>
<keyword evidence="1" id="KW-1188">Viral release from host cell</keyword>
<accession>A0A0F9M960</accession>
<feature type="domain" description="Prohead serine protease" evidence="4">
    <location>
        <begin position="83"/>
        <end position="214"/>
    </location>
</feature>
<dbReference type="EMBL" id="LAZR01004972">
    <property type="protein sequence ID" value="KKN03995.1"/>
    <property type="molecule type" value="Genomic_DNA"/>
</dbReference>
<organism evidence="5">
    <name type="scientific">marine sediment metagenome</name>
    <dbReference type="NCBI Taxonomy" id="412755"/>
    <lineage>
        <taxon>unclassified sequences</taxon>
        <taxon>metagenomes</taxon>
        <taxon>ecological metagenomes</taxon>
    </lineage>
</organism>
<evidence type="ECO:0000256" key="3">
    <source>
        <dbReference type="ARBA" id="ARBA00022801"/>
    </source>
</evidence>
<keyword evidence="3" id="KW-0378">Hydrolase</keyword>
<sequence length="325" mass="34573">MLQKSALAGDVEGARLFARVQHVLVAAVVAVGEAMSEEYSAGSYMARRLHARYPEKYGKDGKLMPKAERKAIDAEIKLDELGAFEAAIATFDIIDSDRDIVKPGAFGDAVVSVLPAHDSGSVPLGKVQIKERGNLAVAVGGFNLEIEAARNWSSALKFDIANPPKVQQWSWGFIIPAGGSTIETHADGETVRVISKVDVFEVSPVLRGASVGTGTLSAKSKTGGSLVEQIKDATGAVAELVGRIREIAEGRRAKDGRGLGPDVRIATVEVAEEVSKLLGQLAKAIKEDMPIEKNSDQDEIERRNAAADAAARYLAMEAMRVGVEL</sequence>
<gene>
    <name evidence="5" type="ORF">LCGC14_1102060</name>
</gene>
<dbReference type="GO" id="GO:0008233">
    <property type="term" value="F:peptidase activity"/>
    <property type="evidence" value="ECO:0007669"/>
    <property type="project" value="UniProtKB-KW"/>
</dbReference>
<reference evidence="5" key="1">
    <citation type="journal article" date="2015" name="Nature">
        <title>Complex archaea that bridge the gap between prokaryotes and eukaryotes.</title>
        <authorList>
            <person name="Spang A."/>
            <person name="Saw J.H."/>
            <person name="Jorgensen S.L."/>
            <person name="Zaremba-Niedzwiedzka K."/>
            <person name="Martijn J."/>
            <person name="Lind A.E."/>
            <person name="van Eijk R."/>
            <person name="Schleper C."/>
            <person name="Guy L."/>
            <person name="Ettema T.J."/>
        </authorList>
    </citation>
    <scope>NUCLEOTIDE SEQUENCE</scope>
</reference>
<evidence type="ECO:0000256" key="1">
    <source>
        <dbReference type="ARBA" id="ARBA00022612"/>
    </source>
</evidence>
<keyword evidence="2" id="KW-0645">Protease</keyword>
<protein>
    <recommendedName>
        <fullName evidence="4">Prohead serine protease domain-containing protein</fullName>
    </recommendedName>
</protein>
<comment type="caution">
    <text evidence="5">The sequence shown here is derived from an EMBL/GenBank/DDBJ whole genome shotgun (WGS) entry which is preliminary data.</text>
</comment>